<dbReference type="EMBL" id="JAIWYP010000004">
    <property type="protein sequence ID" value="KAH3836471.1"/>
    <property type="molecule type" value="Genomic_DNA"/>
</dbReference>
<comment type="caution">
    <text evidence="2">The sequence shown here is derived from an EMBL/GenBank/DDBJ whole genome shotgun (WGS) entry which is preliminary data.</text>
</comment>
<proteinExistence type="predicted"/>
<dbReference type="Proteomes" id="UP000828390">
    <property type="component" value="Unassembled WGS sequence"/>
</dbReference>
<gene>
    <name evidence="2" type="ORF">DPMN_109841</name>
</gene>
<keyword evidence="3" id="KW-1185">Reference proteome</keyword>
<keyword evidence="1" id="KW-1133">Transmembrane helix</keyword>
<sequence length="72" mass="8026">MPPEQFDEMLERISQVISRQDTKFLSSLTPGLTLALTLIGIWLQGTISRHSPMRFIFVAFSTQSLSLATASL</sequence>
<dbReference type="AlphaFoldDB" id="A0A9D4KBX5"/>
<name>A0A9D4KBX5_DREPO</name>
<reference evidence="2" key="2">
    <citation type="submission" date="2020-11" db="EMBL/GenBank/DDBJ databases">
        <authorList>
            <person name="McCartney M.A."/>
            <person name="Auch B."/>
            <person name="Kono T."/>
            <person name="Mallez S."/>
            <person name="Becker A."/>
            <person name="Gohl D.M."/>
            <person name="Silverstein K.A.T."/>
            <person name="Koren S."/>
            <person name="Bechman K.B."/>
            <person name="Herman A."/>
            <person name="Abrahante J.E."/>
            <person name="Garbe J."/>
        </authorList>
    </citation>
    <scope>NUCLEOTIDE SEQUENCE</scope>
    <source>
        <strain evidence="2">Duluth1</strain>
        <tissue evidence="2">Whole animal</tissue>
    </source>
</reference>
<feature type="transmembrane region" description="Helical" evidence="1">
    <location>
        <begin position="24"/>
        <end position="43"/>
    </location>
</feature>
<evidence type="ECO:0000313" key="2">
    <source>
        <dbReference type="EMBL" id="KAH3836471.1"/>
    </source>
</evidence>
<evidence type="ECO:0000256" key="1">
    <source>
        <dbReference type="SAM" id="Phobius"/>
    </source>
</evidence>
<reference evidence="2" key="1">
    <citation type="journal article" date="2019" name="bioRxiv">
        <title>The Genome of the Zebra Mussel, Dreissena polymorpha: A Resource for Invasive Species Research.</title>
        <authorList>
            <person name="McCartney M.A."/>
            <person name="Auch B."/>
            <person name="Kono T."/>
            <person name="Mallez S."/>
            <person name="Zhang Y."/>
            <person name="Obille A."/>
            <person name="Becker A."/>
            <person name="Abrahante J.E."/>
            <person name="Garbe J."/>
            <person name="Badalamenti J.P."/>
            <person name="Herman A."/>
            <person name="Mangelson H."/>
            <person name="Liachko I."/>
            <person name="Sullivan S."/>
            <person name="Sone E.D."/>
            <person name="Koren S."/>
            <person name="Silverstein K.A.T."/>
            <person name="Beckman K.B."/>
            <person name="Gohl D.M."/>
        </authorList>
    </citation>
    <scope>NUCLEOTIDE SEQUENCE</scope>
    <source>
        <strain evidence="2">Duluth1</strain>
        <tissue evidence="2">Whole animal</tissue>
    </source>
</reference>
<keyword evidence="1" id="KW-0812">Transmembrane</keyword>
<accession>A0A9D4KBX5</accession>
<protein>
    <submittedName>
        <fullName evidence="2">Uncharacterized protein</fullName>
    </submittedName>
</protein>
<keyword evidence="1" id="KW-0472">Membrane</keyword>
<evidence type="ECO:0000313" key="3">
    <source>
        <dbReference type="Proteomes" id="UP000828390"/>
    </source>
</evidence>
<organism evidence="2 3">
    <name type="scientific">Dreissena polymorpha</name>
    <name type="common">Zebra mussel</name>
    <name type="synonym">Mytilus polymorpha</name>
    <dbReference type="NCBI Taxonomy" id="45954"/>
    <lineage>
        <taxon>Eukaryota</taxon>
        <taxon>Metazoa</taxon>
        <taxon>Spiralia</taxon>
        <taxon>Lophotrochozoa</taxon>
        <taxon>Mollusca</taxon>
        <taxon>Bivalvia</taxon>
        <taxon>Autobranchia</taxon>
        <taxon>Heteroconchia</taxon>
        <taxon>Euheterodonta</taxon>
        <taxon>Imparidentia</taxon>
        <taxon>Neoheterodontei</taxon>
        <taxon>Myida</taxon>
        <taxon>Dreissenoidea</taxon>
        <taxon>Dreissenidae</taxon>
        <taxon>Dreissena</taxon>
    </lineage>
</organism>